<proteinExistence type="predicted"/>
<dbReference type="Gene3D" id="3.40.50.300">
    <property type="entry name" value="P-loop containing nucleotide triphosphate hydrolases"/>
    <property type="match status" value="2"/>
</dbReference>
<protein>
    <recommendedName>
        <fullName evidence="5">TraD/TraG TraM recognition site domain-containing protein</fullName>
    </recommendedName>
</protein>
<gene>
    <name evidence="3" type="ORF">KSZ_03270</name>
</gene>
<keyword evidence="2" id="KW-1133">Transmembrane helix</keyword>
<keyword evidence="4" id="KW-1185">Reference proteome</keyword>
<dbReference type="Proteomes" id="UP000635565">
    <property type="component" value="Unassembled WGS sequence"/>
</dbReference>
<organism evidence="3 4">
    <name type="scientific">Dictyobacter formicarum</name>
    <dbReference type="NCBI Taxonomy" id="2778368"/>
    <lineage>
        <taxon>Bacteria</taxon>
        <taxon>Bacillati</taxon>
        <taxon>Chloroflexota</taxon>
        <taxon>Ktedonobacteria</taxon>
        <taxon>Ktedonobacterales</taxon>
        <taxon>Dictyobacteraceae</taxon>
        <taxon>Dictyobacter</taxon>
    </lineage>
</organism>
<feature type="compositionally biased region" description="Basic and acidic residues" evidence="1">
    <location>
        <begin position="948"/>
        <end position="957"/>
    </location>
</feature>
<feature type="transmembrane region" description="Helical" evidence="2">
    <location>
        <begin position="236"/>
        <end position="253"/>
    </location>
</feature>
<evidence type="ECO:0000313" key="3">
    <source>
        <dbReference type="EMBL" id="GHO82321.1"/>
    </source>
</evidence>
<sequence length="1018" mass="113345">MSSSAATTTSIPPSPPAGIIATPVGAEYVLLMLPGEEGALQASAMENFFQACATDEAFSLELVGTRREQGFVLRASSEEQLILLSKQFSAQYPQAELHRIAPVADPLFLHPGEHAVIGEFALSQPPWMPLKTFSGNTLAEPGADPLAGILAAMEPLGSGQRCISQLALVRAPDTWISRYIRKSVEHPLQGERDAITSEYPHATTTTEGFKTLLMIGGAFGTLLGARWYLTHAWVQLILLMLALVVGGMALLWWKARQSRQDVYDMKLVAEKLSRQAFYTQLRVVVIGQQASSTEAQLKAHITRLEVAYRQFTLASANSLHLKRVRSIRADHKQANRLIHAAAAFPYQHPVLRFLHGGAPGPDIWNGLELSGAFHLPQAFTDLPLVRRLSVKHLLASPEIASQIEQAPAPLPPALIGYSKHRGFSIPVYLPYDTLFRHTFLVARSRYGKSTLIQLLAQAAMQPIRHGTPQPGIFVIDPHKDLIEDLLLLIPPERAQDVILLDLTDTQYVVALNPLDASMGFTRDQAIANVMSSFERVWADFWGPRMSYFLKAVCLLLYTLNQKKVQHGQADQQYTLLDINPLLQYPDYALQVLDELDMTEVWHQELLAWWQHVYFNLPRQSSFRNEVIMPIVTKLGVFQDNQQLRKIVGQPITKAPIHLSVTEGKIVLCALSSRDMDDAAVNVLGSTLINLLHRAFRMQEPLPLLKRRKVFCAVDEFHTFSGGDYDRLLSEDGKFGCSMLLATQNLKRLNKIRDGLLEMAFSTCDTICAFNVSAADAKILEEELRQVVEQRHIISQPRLHCYARLAIPGYPVQIMSVTLARPSSWKHTAANQQRAEAIRHTNQQQRARAADIDRHYARHVAQFLDVALFVQKVQRDVQAEQHTRQEHEEAEQRADALLQQGQSSQKNTPSPQPSSSAFDDHTQTSPDPDGTPATIGSSLAGGSSPRGTGKQEETEGKRNHPRSKRNKSAKDPVGIPPPSSPRTNNQPSAPTQQEYRPTIALRGSLKGKAFWGSEREWGE</sequence>
<reference evidence="3 4" key="1">
    <citation type="journal article" date="2021" name="Int. J. Syst. Evol. Microbiol.">
        <title>Reticulibacter mediterranei gen. nov., sp. nov., within the new family Reticulibacteraceae fam. nov., and Ktedonospora formicarum gen. nov., sp. nov., Ktedonobacter robiniae sp. nov., Dictyobacter formicarum sp. nov. and Dictyobacter arantiisoli sp. nov., belonging to the class Ktedonobacteria.</title>
        <authorList>
            <person name="Yabe S."/>
            <person name="Zheng Y."/>
            <person name="Wang C.M."/>
            <person name="Sakai Y."/>
            <person name="Abe K."/>
            <person name="Yokota A."/>
            <person name="Donadio S."/>
            <person name="Cavaletti L."/>
            <person name="Monciardini P."/>
        </authorList>
    </citation>
    <scope>NUCLEOTIDE SEQUENCE [LARGE SCALE GENOMIC DNA]</scope>
    <source>
        <strain evidence="3 4">SOSP1-9</strain>
    </source>
</reference>
<comment type="caution">
    <text evidence="3">The sequence shown here is derived from an EMBL/GenBank/DDBJ whole genome shotgun (WGS) entry which is preliminary data.</text>
</comment>
<name>A0ABQ3VAS5_9CHLR</name>
<feature type="compositionally biased region" description="Polar residues" evidence="1">
    <location>
        <begin position="899"/>
        <end position="916"/>
    </location>
</feature>
<dbReference type="EMBL" id="BNJJ01000001">
    <property type="protein sequence ID" value="GHO82321.1"/>
    <property type="molecule type" value="Genomic_DNA"/>
</dbReference>
<evidence type="ECO:0000313" key="4">
    <source>
        <dbReference type="Proteomes" id="UP000635565"/>
    </source>
</evidence>
<dbReference type="InterPro" id="IPR027417">
    <property type="entry name" value="P-loop_NTPase"/>
</dbReference>
<dbReference type="CDD" id="cd01127">
    <property type="entry name" value="TrwB_TraG_TraD_VirD4"/>
    <property type="match status" value="1"/>
</dbReference>
<dbReference type="SUPFAM" id="SSF52540">
    <property type="entry name" value="P-loop containing nucleoside triphosphate hydrolases"/>
    <property type="match status" value="1"/>
</dbReference>
<feature type="compositionally biased region" description="Polar residues" evidence="1">
    <location>
        <begin position="980"/>
        <end position="994"/>
    </location>
</feature>
<evidence type="ECO:0008006" key="5">
    <source>
        <dbReference type="Google" id="ProtNLM"/>
    </source>
</evidence>
<keyword evidence="2" id="KW-0472">Membrane</keyword>
<accession>A0ABQ3VAS5</accession>
<evidence type="ECO:0000256" key="2">
    <source>
        <dbReference type="SAM" id="Phobius"/>
    </source>
</evidence>
<evidence type="ECO:0000256" key="1">
    <source>
        <dbReference type="SAM" id="MobiDB-lite"/>
    </source>
</evidence>
<feature type="region of interest" description="Disordered" evidence="1">
    <location>
        <begin position="899"/>
        <end position="999"/>
    </location>
</feature>
<keyword evidence="2" id="KW-0812">Transmembrane</keyword>